<name>V2Y1H4_9FIRM</name>
<gene>
    <name evidence="1" type="ORF">GCWU0000282_002740</name>
</gene>
<dbReference type="Proteomes" id="UP000018227">
    <property type="component" value="Unassembled WGS sequence"/>
</dbReference>
<dbReference type="EMBL" id="ACIL03000017">
    <property type="protein sequence ID" value="ESL01922.1"/>
    <property type="molecule type" value="Genomic_DNA"/>
</dbReference>
<evidence type="ECO:0000313" key="1">
    <source>
        <dbReference type="EMBL" id="ESL01922.1"/>
    </source>
</evidence>
<proteinExistence type="predicted"/>
<dbReference type="AlphaFoldDB" id="V2Y1H4"/>
<dbReference type="STRING" id="592026.GCWU0000282_002740"/>
<comment type="caution">
    <text evidence="1">The sequence shown here is derived from an EMBL/GenBank/DDBJ whole genome shotgun (WGS) entry which is preliminary data.</text>
</comment>
<sequence>MVLLCIGMLSLVTGCKPDEGKLATNINSLVEKVKDRGYVFVVKDTEFVIGEDPTGNINKLESESDTFEAPSCAMQGEDKVYTYSGFRLLVHAENKKGPYKLMSVLLTDDSTQTEEGIYIGKSRKEVESIYGEQKEKGSEYIYKKGIMELSFIFSKDKVVSIEYREQGE</sequence>
<protein>
    <submittedName>
        <fullName evidence="1">Uncharacterized protein</fullName>
    </submittedName>
</protein>
<keyword evidence="2" id="KW-1185">Reference proteome</keyword>
<organism evidence="1 2">
    <name type="scientific">Catonella morbi ATCC 51271</name>
    <dbReference type="NCBI Taxonomy" id="592026"/>
    <lineage>
        <taxon>Bacteria</taxon>
        <taxon>Bacillati</taxon>
        <taxon>Bacillota</taxon>
        <taxon>Clostridia</taxon>
        <taxon>Lachnospirales</taxon>
        <taxon>Lachnospiraceae</taxon>
        <taxon>Catonella</taxon>
    </lineage>
</organism>
<dbReference type="HOGENOM" id="CLU_1583548_0_0_9"/>
<reference evidence="1 2" key="1">
    <citation type="submission" date="2013-06" db="EMBL/GenBank/DDBJ databases">
        <authorList>
            <person name="Weinstock G."/>
            <person name="Sodergren E."/>
            <person name="Clifton S."/>
            <person name="Fulton L."/>
            <person name="Fulton B."/>
            <person name="Courtney L."/>
            <person name="Fronick C."/>
            <person name="Harrison M."/>
            <person name="Strong C."/>
            <person name="Farmer C."/>
            <person name="Delahaunty K."/>
            <person name="Markovic C."/>
            <person name="Hall O."/>
            <person name="Minx P."/>
            <person name="Tomlinson C."/>
            <person name="Mitreva M."/>
            <person name="Nelson J."/>
            <person name="Hou S."/>
            <person name="Wollam A."/>
            <person name="Pepin K.H."/>
            <person name="Johnson M."/>
            <person name="Bhonagiri V."/>
            <person name="Nash W.E."/>
            <person name="Warren W."/>
            <person name="Chinwalla A."/>
            <person name="Mardis E.R."/>
            <person name="Wilson R.K."/>
        </authorList>
    </citation>
    <scope>NUCLEOTIDE SEQUENCE [LARGE SCALE GENOMIC DNA]</scope>
    <source>
        <strain evidence="1 2">ATCC 51271</strain>
    </source>
</reference>
<dbReference type="eggNOG" id="ENOG50334SY">
    <property type="taxonomic scope" value="Bacteria"/>
</dbReference>
<evidence type="ECO:0000313" key="2">
    <source>
        <dbReference type="Proteomes" id="UP000018227"/>
    </source>
</evidence>
<accession>V2Y1H4</accession>